<dbReference type="SUPFAM" id="SSF55718">
    <property type="entry name" value="SCP-like"/>
    <property type="match status" value="1"/>
</dbReference>
<dbReference type="RefSeq" id="WP_184035517.1">
    <property type="nucleotide sequence ID" value="NZ_JACHHY010000004.1"/>
</dbReference>
<accession>A0A840MLX7</accession>
<name>A0A840MLX7_9PROT</name>
<dbReference type="Gene3D" id="3.30.1050.10">
    <property type="entry name" value="SCP2 sterol-binding domain"/>
    <property type="match status" value="1"/>
</dbReference>
<dbReference type="Pfam" id="PF02036">
    <property type="entry name" value="SCP2"/>
    <property type="match status" value="1"/>
</dbReference>
<dbReference type="EMBL" id="JACHHY010000004">
    <property type="protein sequence ID" value="MBB5017536.1"/>
    <property type="molecule type" value="Genomic_DNA"/>
</dbReference>
<dbReference type="Proteomes" id="UP000575898">
    <property type="component" value="Unassembled WGS sequence"/>
</dbReference>
<comment type="caution">
    <text evidence="2">The sequence shown here is derived from an EMBL/GenBank/DDBJ whole genome shotgun (WGS) entry which is preliminary data.</text>
</comment>
<dbReference type="AlphaFoldDB" id="A0A840MLX7"/>
<sequence length="110" mass="11748">MSLPSNIQELFQGLPARLKVADAAGKSSVFHFDLTGDGGGKYTVSLADGVCKVDDGLVGEAKCVVSAAASDYLDIELGKLRPEMAFMMGKIKISNLPEMMAFMQLFTRLA</sequence>
<protein>
    <submittedName>
        <fullName evidence="2">Putative sterol carrier protein</fullName>
    </submittedName>
</protein>
<proteinExistence type="predicted"/>
<organism evidence="2 3">
    <name type="scientific">Chitinivorax tropicus</name>
    <dbReference type="NCBI Taxonomy" id="714531"/>
    <lineage>
        <taxon>Bacteria</taxon>
        <taxon>Pseudomonadati</taxon>
        <taxon>Pseudomonadota</taxon>
        <taxon>Betaproteobacteria</taxon>
        <taxon>Chitinivorax</taxon>
    </lineage>
</organism>
<keyword evidence="3" id="KW-1185">Reference proteome</keyword>
<evidence type="ECO:0000259" key="1">
    <source>
        <dbReference type="Pfam" id="PF02036"/>
    </source>
</evidence>
<reference evidence="2 3" key="1">
    <citation type="submission" date="2020-08" db="EMBL/GenBank/DDBJ databases">
        <title>Genomic Encyclopedia of Type Strains, Phase IV (KMG-IV): sequencing the most valuable type-strain genomes for metagenomic binning, comparative biology and taxonomic classification.</title>
        <authorList>
            <person name="Goeker M."/>
        </authorList>
    </citation>
    <scope>NUCLEOTIDE SEQUENCE [LARGE SCALE GENOMIC DNA]</scope>
    <source>
        <strain evidence="2 3">DSM 27165</strain>
    </source>
</reference>
<dbReference type="InterPro" id="IPR036527">
    <property type="entry name" value="SCP2_sterol-bd_dom_sf"/>
</dbReference>
<dbReference type="InterPro" id="IPR003033">
    <property type="entry name" value="SCP2_sterol-bd_dom"/>
</dbReference>
<evidence type="ECO:0000313" key="2">
    <source>
        <dbReference type="EMBL" id="MBB5017536.1"/>
    </source>
</evidence>
<gene>
    <name evidence="2" type="ORF">HNQ59_000805</name>
</gene>
<feature type="domain" description="SCP2" evidence="1">
    <location>
        <begin position="27"/>
        <end position="106"/>
    </location>
</feature>
<evidence type="ECO:0000313" key="3">
    <source>
        <dbReference type="Proteomes" id="UP000575898"/>
    </source>
</evidence>